<feature type="region of interest" description="Disordered" evidence="9">
    <location>
        <begin position="739"/>
        <end position="834"/>
    </location>
</feature>
<sequence length="834" mass="87883">MPRCVDDVFARVAALGAGREARVTCTYLEIYNEQVRDLFGDDVEKQLQVRTARDGSTLVAGLTEIPLESAQDARDCLAVGAERRQSAATSMNDQSSRSHAVFELKVAVREGGSATTRVGRFLLVDLAGSESAGRTGIEGAGGARRLEAQSINQSLLALGQVITALSGGEKHVPFRDSKLTRLLQDSLGGSAATVLVACVGPSPKSRDESLSTLRYADRAGRIDNVAAHRVHVAPPRAPDAETLAKLERDLAAAERASPQMRDATADDDARAPRAPPRLPLRAPRHERRRRRRGARRVRRRRGRGGRRGGTRRRRRARVAPRYKDAEAAASAASSAALAHAEAARLTEVAAIAADRDAAKASEAALEERAETPRRRTRALADKLHATKASEEALEGCVATLTTDLASAHTDLAASRAAEADLGKVAAGERSAKARPSDLEARETAAAELASQVETLAADNAARKVSEAALEGQVEELSVEVEAQKAPATTLLLEASEAKAALEETARANGDLEANVEKLRADLEASEKLREDELAGVEAAAARRRARRRGGPRDKADLEAALEESRGELAALTTGALGALEAEKADLGAVVDRLRRARSCPRPRARDGELAAAKAAGAGALAAAEDARDDALAAATAAASAFAATAERDRRPGRVAARRERAHAAALAAATTARDAAVVERDAAAAAMMEAEVAKSARRRRRCVRDEVAARKEEAQAAFAQAATANRDRDVALASLDEARGNAAAAEHDARDARAPPTSAAPPAAKKKKRVVGKKKTGAMLGDDDDENDENDVPARRSTRKAAKTPAKAVGGDASAGIKSRLRSSRPLRKVANGM</sequence>
<dbReference type="PRINTS" id="PR00380">
    <property type="entry name" value="KINESINHEAVY"/>
</dbReference>
<dbReference type="PROSITE" id="PS50067">
    <property type="entry name" value="KINESIN_MOTOR_2"/>
    <property type="match status" value="1"/>
</dbReference>
<feature type="domain" description="Kinesin motor" evidence="10">
    <location>
        <begin position="1"/>
        <end position="222"/>
    </location>
</feature>
<dbReference type="SUPFAM" id="SSF52540">
    <property type="entry name" value="P-loop containing nucleoside triphosphate hydrolases"/>
    <property type="match status" value="1"/>
</dbReference>
<keyword evidence="4 7" id="KW-0067">ATP-binding</keyword>
<evidence type="ECO:0000256" key="8">
    <source>
        <dbReference type="SAM" id="Coils"/>
    </source>
</evidence>
<feature type="coiled-coil region" evidence="8">
    <location>
        <begin position="494"/>
        <end position="528"/>
    </location>
</feature>
<dbReference type="InterPro" id="IPR019821">
    <property type="entry name" value="Kinesin_motor_CS"/>
</dbReference>
<dbReference type="PROSITE" id="PS00411">
    <property type="entry name" value="KINESIN_MOTOR_1"/>
    <property type="match status" value="1"/>
</dbReference>
<comment type="caution">
    <text evidence="6">Lacks conserved residue(s) required for the propagation of feature annotation.</text>
</comment>
<dbReference type="InterPro" id="IPR036961">
    <property type="entry name" value="Kinesin_motor_dom_sf"/>
</dbReference>
<keyword evidence="7" id="KW-0493">Microtubule</keyword>
<name>A0ABR1GBU3_AURAN</name>
<evidence type="ECO:0000256" key="4">
    <source>
        <dbReference type="ARBA" id="ARBA00022840"/>
    </source>
</evidence>
<evidence type="ECO:0000313" key="11">
    <source>
        <dbReference type="EMBL" id="KAK7253551.1"/>
    </source>
</evidence>
<reference evidence="11 12" key="1">
    <citation type="submission" date="2024-03" db="EMBL/GenBank/DDBJ databases">
        <title>Aureococcus anophagefferens CCMP1851 and Kratosvirus quantuckense: Draft genome of a second virus-susceptible host strain in the model system.</title>
        <authorList>
            <person name="Chase E."/>
            <person name="Truchon A.R."/>
            <person name="Schepens W."/>
            <person name="Wilhelm S.W."/>
        </authorList>
    </citation>
    <scope>NUCLEOTIDE SEQUENCE [LARGE SCALE GENOMIC DNA]</scope>
    <source>
        <strain evidence="11 12">CCMP1851</strain>
    </source>
</reference>
<feature type="compositionally biased region" description="Basic residues" evidence="9">
    <location>
        <begin position="764"/>
        <end position="776"/>
    </location>
</feature>
<dbReference type="PANTHER" id="PTHR47969:SF15">
    <property type="entry name" value="CHROMOSOME-ASSOCIATED KINESIN KIF4A-RELATED"/>
    <property type="match status" value="1"/>
</dbReference>
<accession>A0ABR1GBU3</accession>
<dbReference type="InterPro" id="IPR027417">
    <property type="entry name" value="P-loop_NTPase"/>
</dbReference>
<comment type="caution">
    <text evidence="11">The sequence shown here is derived from an EMBL/GenBank/DDBJ whole genome shotgun (WGS) entry which is preliminary data.</text>
</comment>
<evidence type="ECO:0000256" key="9">
    <source>
        <dbReference type="SAM" id="MobiDB-lite"/>
    </source>
</evidence>
<feature type="compositionally biased region" description="Basic residues" evidence="9">
    <location>
        <begin position="819"/>
        <end position="828"/>
    </location>
</feature>
<dbReference type="PANTHER" id="PTHR47969">
    <property type="entry name" value="CHROMOSOME-ASSOCIATED KINESIN KIF4A-RELATED"/>
    <property type="match status" value="1"/>
</dbReference>
<evidence type="ECO:0000256" key="7">
    <source>
        <dbReference type="RuleBase" id="RU000394"/>
    </source>
</evidence>
<dbReference type="Pfam" id="PF00225">
    <property type="entry name" value="Kinesin"/>
    <property type="match status" value="1"/>
</dbReference>
<evidence type="ECO:0000256" key="5">
    <source>
        <dbReference type="ARBA" id="ARBA00023054"/>
    </source>
</evidence>
<evidence type="ECO:0000256" key="1">
    <source>
        <dbReference type="ARBA" id="ARBA00004496"/>
    </source>
</evidence>
<evidence type="ECO:0000256" key="2">
    <source>
        <dbReference type="ARBA" id="ARBA00022490"/>
    </source>
</evidence>
<evidence type="ECO:0000256" key="6">
    <source>
        <dbReference type="PROSITE-ProRule" id="PRU00283"/>
    </source>
</evidence>
<comment type="similarity">
    <text evidence="6 7">Belongs to the TRAFAC class myosin-kinesin ATPase superfamily. Kinesin family.</text>
</comment>
<dbReference type="Proteomes" id="UP001363151">
    <property type="component" value="Unassembled WGS sequence"/>
</dbReference>
<evidence type="ECO:0000256" key="3">
    <source>
        <dbReference type="ARBA" id="ARBA00022741"/>
    </source>
</evidence>
<keyword evidence="3 7" id="KW-0547">Nucleotide-binding</keyword>
<feature type="compositionally biased region" description="Acidic residues" evidence="9">
    <location>
        <begin position="781"/>
        <end position="791"/>
    </location>
</feature>
<keyword evidence="7" id="KW-0505">Motor protein</keyword>
<feature type="compositionally biased region" description="Low complexity" evidence="9">
    <location>
        <begin position="754"/>
        <end position="763"/>
    </location>
</feature>
<proteinExistence type="inferred from homology"/>
<evidence type="ECO:0000259" key="10">
    <source>
        <dbReference type="PROSITE" id="PS50067"/>
    </source>
</evidence>
<organism evidence="11 12">
    <name type="scientific">Aureococcus anophagefferens</name>
    <name type="common">Harmful bloom alga</name>
    <dbReference type="NCBI Taxonomy" id="44056"/>
    <lineage>
        <taxon>Eukaryota</taxon>
        <taxon>Sar</taxon>
        <taxon>Stramenopiles</taxon>
        <taxon>Ochrophyta</taxon>
        <taxon>Pelagophyceae</taxon>
        <taxon>Pelagomonadales</taxon>
        <taxon>Pelagomonadaceae</taxon>
        <taxon>Aureococcus</taxon>
    </lineage>
</organism>
<dbReference type="Gene3D" id="3.40.850.10">
    <property type="entry name" value="Kinesin motor domain"/>
    <property type="match status" value="1"/>
</dbReference>
<protein>
    <recommendedName>
        <fullName evidence="7">Kinesin-like protein</fullName>
    </recommendedName>
</protein>
<feature type="region of interest" description="Disordered" evidence="9">
    <location>
        <begin position="253"/>
        <end position="324"/>
    </location>
</feature>
<feature type="compositionally biased region" description="Basic residues" evidence="9">
    <location>
        <begin position="282"/>
        <end position="320"/>
    </location>
</feature>
<keyword evidence="5 8" id="KW-0175">Coiled coil</keyword>
<dbReference type="EMBL" id="JBBJCI010000035">
    <property type="protein sequence ID" value="KAK7253551.1"/>
    <property type="molecule type" value="Genomic_DNA"/>
</dbReference>
<gene>
    <name evidence="11" type="ORF">SO694_000011151</name>
</gene>
<evidence type="ECO:0000313" key="12">
    <source>
        <dbReference type="Proteomes" id="UP001363151"/>
    </source>
</evidence>
<keyword evidence="12" id="KW-1185">Reference proteome</keyword>
<dbReference type="InterPro" id="IPR001752">
    <property type="entry name" value="Kinesin_motor_dom"/>
</dbReference>
<dbReference type="SMART" id="SM00129">
    <property type="entry name" value="KISc"/>
    <property type="match status" value="1"/>
</dbReference>
<keyword evidence="2" id="KW-0963">Cytoplasm</keyword>
<feature type="region of interest" description="Disordered" evidence="9">
    <location>
        <begin position="418"/>
        <end position="437"/>
    </location>
</feature>
<comment type="subcellular location">
    <subcellularLocation>
        <location evidence="1">Cytoplasm</location>
    </subcellularLocation>
</comment>
<dbReference type="InterPro" id="IPR027640">
    <property type="entry name" value="Kinesin-like_fam"/>
</dbReference>